<dbReference type="FunFam" id="3.10.290.10:FF:000001">
    <property type="entry name" value="30S ribosomal protein S4"/>
    <property type="match status" value="1"/>
</dbReference>
<dbReference type="GO" id="GO:0003735">
    <property type="term" value="F:structural constituent of ribosome"/>
    <property type="evidence" value="ECO:0007669"/>
    <property type="project" value="InterPro"/>
</dbReference>
<dbReference type="CDD" id="cd00165">
    <property type="entry name" value="S4"/>
    <property type="match status" value="1"/>
</dbReference>
<keyword evidence="2" id="KW-0699">rRNA-binding</keyword>
<feature type="region of interest" description="Disordered" evidence="6">
    <location>
        <begin position="26"/>
        <end position="48"/>
    </location>
</feature>
<evidence type="ECO:0000259" key="8">
    <source>
        <dbReference type="SMART" id="SM01390"/>
    </source>
</evidence>
<dbReference type="GO" id="GO:0019843">
    <property type="term" value="F:rRNA binding"/>
    <property type="evidence" value="ECO:0007669"/>
    <property type="project" value="UniProtKB-KW"/>
</dbReference>
<dbReference type="SMART" id="SM00363">
    <property type="entry name" value="S4"/>
    <property type="match status" value="1"/>
</dbReference>
<dbReference type="GO" id="GO:0042274">
    <property type="term" value="P:ribosomal small subunit biogenesis"/>
    <property type="evidence" value="ECO:0007669"/>
    <property type="project" value="TreeGrafter"/>
</dbReference>
<dbReference type="PANTHER" id="PTHR11831">
    <property type="entry name" value="30S 40S RIBOSOMAL PROTEIN"/>
    <property type="match status" value="1"/>
</dbReference>
<dbReference type="Gene3D" id="1.10.1050.10">
    <property type="entry name" value="Ribosomal Protein S4 Delta 41, Chain A, domain 1"/>
    <property type="match status" value="1"/>
</dbReference>
<dbReference type="NCBIfam" id="TIGR01017">
    <property type="entry name" value="rpsD_bact"/>
    <property type="match status" value="1"/>
</dbReference>
<dbReference type="InterPro" id="IPR036986">
    <property type="entry name" value="S4_RNA-bd_sf"/>
</dbReference>
<dbReference type="InterPro" id="IPR001912">
    <property type="entry name" value="Ribosomal_uS4_N"/>
</dbReference>
<dbReference type="InterPro" id="IPR002942">
    <property type="entry name" value="S4_RNA-bd"/>
</dbReference>
<dbReference type="FunFam" id="1.10.1050.10:FF:000001">
    <property type="entry name" value="30S ribosomal protein S4"/>
    <property type="match status" value="1"/>
</dbReference>
<dbReference type="GO" id="GO:0015935">
    <property type="term" value="C:small ribosomal subunit"/>
    <property type="evidence" value="ECO:0007669"/>
    <property type="project" value="InterPro"/>
</dbReference>
<name>A0A6J6XKU0_9ZZZZ</name>
<evidence type="ECO:0000256" key="5">
    <source>
        <dbReference type="ARBA" id="ARBA00023274"/>
    </source>
</evidence>
<dbReference type="PROSITE" id="PS00632">
    <property type="entry name" value="RIBOSOMAL_S4"/>
    <property type="match status" value="1"/>
</dbReference>
<dbReference type="Pfam" id="PF00163">
    <property type="entry name" value="Ribosomal_S4"/>
    <property type="match status" value="1"/>
</dbReference>
<evidence type="ECO:0000313" key="9">
    <source>
        <dbReference type="EMBL" id="CAB4797392.1"/>
    </source>
</evidence>
<dbReference type="SMART" id="SM01390">
    <property type="entry name" value="Ribosomal_S4"/>
    <property type="match status" value="1"/>
</dbReference>
<dbReference type="NCBIfam" id="NF003717">
    <property type="entry name" value="PRK05327.1"/>
    <property type="match status" value="1"/>
</dbReference>
<dbReference type="SUPFAM" id="SSF55174">
    <property type="entry name" value="Alpha-L RNA-binding motif"/>
    <property type="match status" value="1"/>
</dbReference>
<feature type="domain" description="RNA-binding S4" evidence="7">
    <location>
        <begin position="98"/>
        <end position="162"/>
    </location>
</feature>
<dbReference type="EMBL" id="CAFAAO010000004">
    <property type="protein sequence ID" value="CAB4797392.1"/>
    <property type="molecule type" value="Genomic_DNA"/>
</dbReference>
<evidence type="ECO:0000256" key="6">
    <source>
        <dbReference type="SAM" id="MobiDB-lite"/>
    </source>
</evidence>
<accession>A0A6J6XKU0</accession>
<organism evidence="9">
    <name type="scientific">freshwater metagenome</name>
    <dbReference type="NCBI Taxonomy" id="449393"/>
    <lineage>
        <taxon>unclassified sequences</taxon>
        <taxon>metagenomes</taxon>
        <taxon>ecological metagenomes</taxon>
    </lineage>
</organism>
<evidence type="ECO:0000256" key="3">
    <source>
        <dbReference type="ARBA" id="ARBA00022884"/>
    </source>
</evidence>
<dbReference type="PANTHER" id="PTHR11831:SF4">
    <property type="entry name" value="SMALL RIBOSOMAL SUBUNIT PROTEIN US4M"/>
    <property type="match status" value="1"/>
</dbReference>
<dbReference type="InterPro" id="IPR018079">
    <property type="entry name" value="Ribosomal_uS4_CS"/>
</dbReference>
<gene>
    <name evidence="9" type="ORF">UFOPK3037_00387</name>
</gene>
<dbReference type="Gene3D" id="3.10.290.10">
    <property type="entry name" value="RNA-binding S4 domain"/>
    <property type="match status" value="1"/>
</dbReference>
<keyword evidence="3" id="KW-0694">RNA-binding</keyword>
<evidence type="ECO:0000256" key="2">
    <source>
        <dbReference type="ARBA" id="ARBA00022730"/>
    </source>
</evidence>
<protein>
    <submittedName>
        <fullName evidence="9">Unannotated protein</fullName>
    </submittedName>
</protein>
<dbReference type="InterPro" id="IPR005709">
    <property type="entry name" value="Ribosomal_uS4_bac-type"/>
</dbReference>
<proteinExistence type="inferred from homology"/>
<dbReference type="AlphaFoldDB" id="A0A6J6XKU0"/>
<evidence type="ECO:0000259" key="7">
    <source>
        <dbReference type="SMART" id="SM00363"/>
    </source>
</evidence>
<dbReference type="HAMAP" id="MF_01306_B">
    <property type="entry name" value="Ribosomal_uS4_B"/>
    <property type="match status" value="1"/>
</dbReference>
<sequence>MARYTGPDCKRCRREKTKLFLKGSKCDSPKCPMESRPYPPGQHGRGRAKESEYLLQMREKQKTARIYGVLEKQFRGYYEEASRKHGKTGENLLRILESRLDNVVYRAGFAKSRDMARQIVRHGHIVVNGQKVDIPSFRVSPNDVIEVRKSSLEMTPFQVAYAEIGERTVPAWLEVIPAGMRILVHSLPAREVIDTQVQEQLIVELYSK</sequence>
<dbReference type="InterPro" id="IPR022801">
    <property type="entry name" value="Ribosomal_uS4"/>
</dbReference>
<dbReference type="GO" id="GO:0006412">
    <property type="term" value="P:translation"/>
    <property type="evidence" value="ECO:0007669"/>
    <property type="project" value="InterPro"/>
</dbReference>
<reference evidence="9" key="1">
    <citation type="submission" date="2020-05" db="EMBL/GenBank/DDBJ databases">
        <authorList>
            <person name="Chiriac C."/>
            <person name="Salcher M."/>
            <person name="Ghai R."/>
            <person name="Kavagutti S V."/>
        </authorList>
    </citation>
    <scope>NUCLEOTIDE SEQUENCE</scope>
</reference>
<dbReference type="PROSITE" id="PS50889">
    <property type="entry name" value="S4"/>
    <property type="match status" value="1"/>
</dbReference>
<keyword evidence="5" id="KW-0687">Ribonucleoprotein</keyword>
<dbReference type="Pfam" id="PF01479">
    <property type="entry name" value="S4"/>
    <property type="match status" value="1"/>
</dbReference>
<keyword evidence="4" id="KW-0689">Ribosomal protein</keyword>
<evidence type="ECO:0000256" key="4">
    <source>
        <dbReference type="ARBA" id="ARBA00022980"/>
    </source>
</evidence>
<comment type="similarity">
    <text evidence="1">Belongs to the universal ribosomal protein uS4 family.</text>
</comment>
<evidence type="ECO:0000256" key="1">
    <source>
        <dbReference type="ARBA" id="ARBA00007465"/>
    </source>
</evidence>
<feature type="domain" description="Small ribosomal subunit protein uS4 N-terminal" evidence="8">
    <location>
        <begin position="3"/>
        <end position="97"/>
    </location>
</feature>